<dbReference type="InterPro" id="IPR003599">
    <property type="entry name" value="Ig_sub"/>
</dbReference>
<dbReference type="OrthoDB" id="10006996at2759"/>
<feature type="transmembrane region" description="Helical" evidence="4">
    <location>
        <begin position="603"/>
        <end position="624"/>
    </location>
</feature>
<dbReference type="InterPro" id="IPR013162">
    <property type="entry name" value="CD80_C2-set"/>
</dbReference>
<organism evidence="7 8">
    <name type="scientific">Clunio marinus</name>
    <dbReference type="NCBI Taxonomy" id="568069"/>
    <lineage>
        <taxon>Eukaryota</taxon>
        <taxon>Metazoa</taxon>
        <taxon>Ecdysozoa</taxon>
        <taxon>Arthropoda</taxon>
        <taxon>Hexapoda</taxon>
        <taxon>Insecta</taxon>
        <taxon>Pterygota</taxon>
        <taxon>Neoptera</taxon>
        <taxon>Endopterygota</taxon>
        <taxon>Diptera</taxon>
        <taxon>Nematocera</taxon>
        <taxon>Chironomoidea</taxon>
        <taxon>Chironomidae</taxon>
        <taxon>Clunio</taxon>
    </lineage>
</organism>
<dbReference type="InterPro" id="IPR036179">
    <property type="entry name" value="Ig-like_dom_sf"/>
</dbReference>
<dbReference type="PROSITE" id="PS50835">
    <property type="entry name" value="IG_LIKE"/>
    <property type="match status" value="3"/>
</dbReference>
<dbReference type="STRING" id="568069.A0A1J1HMN9"/>
<dbReference type="SUPFAM" id="SSF48726">
    <property type="entry name" value="Immunoglobulin"/>
    <property type="match status" value="4"/>
</dbReference>
<protein>
    <submittedName>
        <fullName evidence="7">CLUMA_CG001306, isoform A</fullName>
    </submittedName>
</protein>
<keyword evidence="8" id="KW-1185">Reference proteome</keyword>
<sequence>MDSRIYRIAELSTSTLLKLVLFLSLAQGYTKSEKEKLAPVTNVEAIEGQQAHLFCPMATPKGDKINMVLWFKDDVGVPIYRFDVRGKSISEATTWSDLGVFGTRAKFITQSEPAFLEIDVSRPQPEVSWFMNGNLVDDEYEHNSGNIIENRLLWPSLQRTDLYSVFTCRAANTKTVAPREKRLVLDMYLKPIQVNILNSSLTLVADRKYEIHCSTTGSRPDAIITWLKGKKSLKRTREYNKNNQTTSILNFVPSIEDNGKTLTCHSENPNVAGMFIEDNWNMSVFYPPVISLQLGSKLQAGDIKEGDDVYFECKIDANPKFRRLTWLHNGRALKTNSSTKIIKSNQSLVLQRVTRFSAGKYSCSALNSEGETVSNEFLLKVKFVPLCATDKMMVVGATKGEDIKLTCEIKSYPLPRRFYWKFENSEESIETDQQKFSNNGTRSILNFSTATDHDYGSLSCWAKNEIGIQSQPCIFQLILAGPPTPVTNCSWNNESESSLIVNCSPSYDGGLPQTFVLEILSLKHKIQLFNQSNTVEPTFRLDPNRKIIGRIRNSTESDVLKVFVFSRNQKGRSQGTFITEYHLGNYKKQSSDLVKRVSQPSPILLGLFFTILLLGLTIIARLYWKSRKIKKEIVKEDKYNMESRCSLLKQDTFAADAFSSPKYKPAGTSIKTRGKIETIDDEQDPDLIPHYPRLTNNIHQEELIPMNSDPSFLNRDRHKNEANDFLTDVEINFQLSIMNGKVPESCV</sequence>
<keyword evidence="3" id="KW-1015">Disulfide bond</keyword>
<keyword evidence="2 4" id="KW-0472">Membrane</keyword>
<evidence type="ECO:0000256" key="1">
    <source>
        <dbReference type="ARBA" id="ARBA00004167"/>
    </source>
</evidence>
<evidence type="ECO:0000313" key="8">
    <source>
        <dbReference type="Proteomes" id="UP000183832"/>
    </source>
</evidence>
<dbReference type="InterPro" id="IPR013783">
    <property type="entry name" value="Ig-like_fold"/>
</dbReference>
<feature type="domain" description="Ig-like" evidence="6">
    <location>
        <begin position="191"/>
        <end position="283"/>
    </location>
</feature>
<dbReference type="EMBL" id="CVRI01000004">
    <property type="protein sequence ID" value="CRK87505.1"/>
    <property type="molecule type" value="Genomic_DNA"/>
</dbReference>
<dbReference type="Pfam" id="PF08205">
    <property type="entry name" value="C2-set_2"/>
    <property type="match status" value="1"/>
</dbReference>
<evidence type="ECO:0000313" key="7">
    <source>
        <dbReference type="EMBL" id="CRK87505.1"/>
    </source>
</evidence>
<dbReference type="InterPro" id="IPR007110">
    <property type="entry name" value="Ig-like_dom"/>
</dbReference>
<keyword evidence="4" id="KW-0812">Transmembrane</keyword>
<evidence type="ECO:0000256" key="5">
    <source>
        <dbReference type="SAM" id="SignalP"/>
    </source>
</evidence>
<accession>A0A1J1HMN9</accession>
<evidence type="ECO:0000256" key="3">
    <source>
        <dbReference type="ARBA" id="ARBA00023157"/>
    </source>
</evidence>
<dbReference type="GO" id="GO:0016020">
    <property type="term" value="C:membrane"/>
    <property type="evidence" value="ECO:0007669"/>
    <property type="project" value="UniProtKB-SubCell"/>
</dbReference>
<dbReference type="PANTHER" id="PTHR23278:SF31">
    <property type="entry name" value="SIDESTEP II, ISOFORM A"/>
    <property type="match status" value="1"/>
</dbReference>
<dbReference type="AlphaFoldDB" id="A0A1J1HMN9"/>
<feature type="chain" id="PRO_5009619043" evidence="5">
    <location>
        <begin position="29"/>
        <end position="747"/>
    </location>
</feature>
<evidence type="ECO:0000256" key="4">
    <source>
        <dbReference type="SAM" id="Phobius"/>
    </source>
</evidence>
<reference evidence="7 8" key="1">
    <citation type="submission" date="2015-04" db="EMBL/GenBank/DDBJ databases">
        <authorList>
            <person name="Syromyatnikov M.Y."/>
            <person name="Popov V.N."/>
        </authorList>
    </citation>
    <scope>NUCLEOTIDE SEQUENCE [LARGE SCALE GENOMIC DNA]</scope>
</reference>
<dbReference type="SMART" id="SM00409">
    <property type="entry name" value="IG"/>
    <property type="match status" value="3"/>
</dbReference>
<dbReference type="Pfam" id="PF13927">
    <property type="entry name" value="Ig_3"/>
    <property type="match status" value="2"/>
</dbReference>
<feature type="signal peptide" evidence="5">
    <location>
        <begin position="1"/>
        <end position="28"/>
    </location>
</feature>
<proteinExistence type="predicted"/>
<keyword evidence="4" id="KW-1133">Transmembrane helix</keyword>
<evidence type="ECO:0000259" key="6">
    <source>
        <dbReference type="PROSITE" id="PS50835"/>
    </source>
</evidence>
<dbReference type="PANTHER" id="PTHR23278">
    <property type="entry name" value="SIDESTEP PROTEIN"/>
    <property type="match status" value="1"/>
</dbReference>
<gene>
    <name evidence="7" type="primary">similar to Titin</name>
    <name evidence="7" type="ORF">CLUMA_CG001306</name>
</gene>
<dbReference type="InterPro" id="IPR003598">
    <property type="entry name" value="Ig_sub2"/>
</dbReference>
<dbReference type="SMART" id="SM00408">
    <property type="entry name" value="IGc2"/>
    <property type="match status" value="2"/>
</dbReference>
<dbReference type="Gene3D" id="2.60.40.10">
    <property type="entry name" value="Immunoglobulins"/>
    <property type="match status" value="4"/>
</dbReference>
<keyword evidence="5" id="KW-0732">Signal</keyword>
<comment type="subcellular location">
    <subcellularLocation>
        <location evidence="1">Membrane</location>
        <topology evidence="1">Single-pass membrane protein</topology>
    </subcellularLocation>
</comment>
<feature type="domain" description="Ig-like" evidence="6">
    <location>
        <begin position="385"/>
        <end position="464"/>
    </location>
</feature>
<dbReference type="Proteomes" id="UP000183832">
    <property type="component" value="Unassembled WGS sequence"/>
</dbReference>
<dbReference type="CDD" id="cd00096">
    <property type="entry name" value="Ig"/>
    <property type="match status" value="1"/>
</dbReference>
<name>A0A1J1HMN9_9DIPT</name>
<feature type="domain" description="Ig-like" evidence="6">
    <location>
        <begin position="287"/>
        <end position="374"/>
    </location>
</feature>
<evidence type="ECO:0000256" key="2">
    <source>
        <dbReference type="ARBA" id="ARBA00023136"/>
    </source>
</evidence>